<proteinExistence type="predicted"/>
<gene>
    <name evidence="1" type="ORF">DPMN_063508</name>
</gene>
<sequence>MWQSSIAQVVAQKNHSQQRNQLQYHQHRHMVVPAQSEMMTMMIINVIKITVSSESNLPAQSEMMTMMIINVIKITNQQQRHMVVPAQSEMMTMMIINISKSPSAAKATCPLNRK</sequence>
<dbReference type="EMBL" id="JAIWYP010000013">
    <property type="protein sequence ID" value="KAH3720608.1"/>
    <property type="molecule type" value="Genomic_DNA"/>
</dbReference>
<accession>A0A9D4CAN1</accession>
<evidence type="ECO:0000313" key="1">
    <source>
        <dbReference type="EMBL" id="KAH3720608.1"/>
    </source>
</evidence>
<organism evidence="1 2">
    <name type="scientific">Dreissena polymorpha</name>
    <name type="common">Zebra mussel</name>
    <name type="synonym">Mytilus polymorpha</name>
    <dbReference type="NCBI Taxonomy" id="45954"/>
    <lineage>
        <taxon>Eukaryota</taxon>
        <taxon>Metazoa</taxon>
        <taxon>Spiralia</taxon>
        <taxon>Lophotrochozoa</taxon>
        <taxon>Mollusca</taxon>
        <taxon>Bivalvia</taxon>
        <taxon>Autobranchia</taxon>
        <taxon>Heteroconchia</taxon>
        <taxon>Euheterodonta</taxon>
        <taxon>Imparidentia</taxon>
        <taxon>Neoheterodontei</taxon>
        <taxon>Myida</taxon>
        <taxon>Dreissenoidea</taxon>
        <taxon>Dreissenidae</taxon>
        <taxon>Dreissena</taxon>
    </lineage>
</organism>
<protein>
    <submittedName>
        <fullName evidence="1">Uncharacterized protein</fullName>
    </submittedName>
</protein>
<name>A0A9D4CAN1_DREPO</name>
<reference evidence="1" key="1">
    <citation type="journal article" date="2019" name="bioRxiv">
        <title>The Genome of the Zebra Mussel, Dreissena polymorpha: A Resource for Invasive Species Research.</title>
        <authorList>
            <person name="McCartney M.A."/>
            <person name="Auch B."/>
            <person name="Kono T."/>
            <person name="Mallez S."/>
            <person name="Zhang Y."/>
            <person name="Obille A."/>
            <person name="Becker A."/>
            <person name="Abrahante J.E."/>
            <person name="Garbe J."/>
            <person name="Badalamenti J.P."/>
            <person name="Herman A."/>
            <person name="Mangelson H."/>
            <person name="Liachko I."/>
            <person name="Sullivan S."/>
            <person name="Sone E.D."/>
            <person name="Koren S."/>
            <person name="Silverstein K.A.T."/>
            <person name="Beckman K.B."/>
            <person name="Gohl D.M."/>
        </authorList>
    </citation>
    <scope>NUCLEOTIDE SEQUENCE</scope>
    <source>
        <strain evidence="1">Duluth1</strain>
        <tissue evidence="1">Whole animal</tissue>
    </source>
</reference>
<reference evidence="1" key="2">
    <citation type="submission" date="2020-11" db="EMBL/GenBank/DDBJ databases">
        <authorList>
            <person name="McCartney M.A."/>
            <person name="Auch B."/>
            <person name="Kono T."/>
            <person name="Mallez S."/>
            <person name="Becker A."/>
            <person name="Gohl D.M."/>
            <person name="Silverstein K.A.T."/>
            <person name="Koren S."/>
            <person name="Bechman K.B."/>
            <person name="Herman A."/>
            <person name="Abrahante J.E."/>
            <person name="Garbe J."/>
        </authorList>
    </citation>
    <scope>NUCLEOTIDE SEQUENCE</scope>
    <source>
        <strain evidence="1">Duluth1</strain>
        <tissue evidence="1">Whole animal</tissue>
    </source>
</reference>
<dbReference type="Proteomes" id="UP000828390">
    <property type="component" value="Unassembled WGS sequence"/>
</dbReference>
<comment type="caution">
    <text evidence="1">The sequence shown here is derived from an EMBL/GenBank/DDBJ whole genome shotgun (WGS) entry which is preliminary data.</text>
</comment>
<evidence type="ECO:0000313" key="2">
    <source>
        <dbReference type="Proteomes" id="UP000828390"/>
    </source>
</evidence>
<keyword evidence="2" id="KW-1185">Reference proteome</keyword>
<dbReference type="AlphaFoldDB" id="A0A9D4CAN1"/>